<dbReference type="GO" id="GO:0003941">
    <property type="term" value="F:L-serine ammonia-lyase activity"/>
    <property type="evidence" value="ECO:0007669"/>
    <property type="project" value="TreeGrafter"/>
</dbReference>
<evidence type="ECO:0000256" key="1">
    <source>
        <dbReference type="ARBA" id="ARBA00001933"/>
    </source>
</evidence>
<comment type="caution">
    <text evidence="5">The sequence shown here is derived from an EMBL/GenBank/DDBJ whole genome shotgun (WGS) entry which is preliminary data.</text>
</comment>
<dbReference type="NCBIfam" id="NF006050">
    <property type="entry name" value="PRK08197.1"/>
    <property type="match status" value="1"/>
</dbReference>
<reference evidence="5" key="1">
    <citation type="submission" date="2020-08" db="EMBL/GenBank/DDBJ databases">
        <title>Genomic Encyclopedia of Type Strains, Phase IV (KMG-V): Genome sequencing to study the core and pangenomes of soil and plant-associated prokaryotes.</title>
        <authorList>
            <person name="Whitman W."/>
        </authorList>
    </citation>
    <scope>NUCLEOTIDE SEQUENCE [LARGE SCALE GENOMIC DNA]</scope>
    <source>
        <strain evidence="5">M8UP27</strain>
    </source>
</reference>
<dbReference type="SUPFAM" id="SSF53686">
    <property type="entry name" value="Tryptophan synthase beta subunit-like PLP-dependent enzymes"/>
    <property type="match status" value="1"/>
</dbReference>
<organism evidence="5 6">
    <name type="scientific">Tunturiibacter empetritectus</name>
    <dbReference type="NCBI Taxonomy" id="3069691"/>
    <lineage>
        <taxon>Bacteria</taxon>
        <taxon>Pseudomonadati</taxon>
        <taxon>Acidobacteriota</taxon>
        <taxon>Terriglobia</taxon>
        <taxon>Terriglobales</taxon>
        <taxon>Acidobacteriaceae</taxon>
        <taxon>Tunturiibacter</taxon>
    </lineage>
</organism>
<proteinExistence type="predicted"/>
<comment type="cofactor">
    <cofactor evidence="1">
        <name>pyridoxal 5'-phosphate</name>
        <dbReference type="ChEBI" id="CHEBI:597326"/>
    </cofactor>
</comment>
<dbReference type="PANTHER" id="PTHR48078:SF6">
    <property type="entry name" value="L-THREONINE DEHYDRATASE CATABOLIC TDCB"/>
    <property type="match status" value="1"/>
</dbReference>
<dbReference type="PANTHER" id="PTHR48078">
    <property type="entry name" value="THREONINE DEHYDRATASE, MITOCHONDRIAL-RELATED"/>
    <property type="match status" value="1"/>
</dbReference>
<feature type="domain" description="Tryptophan synthase beta chain-like PALP" evidence="4">
    <location>
        <begin position="76"/>
        <end position="386"/>
    </location>
</feature>
<sequence>MAAIAFLECSRCHHHVSAETPQTLCPLCAGSLYVRYDMDKLRHTAKREDIAARASASSASLGMWRYSSVLPDATPVTLGEGWTPMLNSKRYPGLYIKEEGANPTGTFKARGLSLAVTMAKHYGLQHLAVPSAGNAAGALAAYAAAAGIAAHLFMPQDVPLANYLEGIVYGADVTMVDGLISDCARMVAENIKAQRDANTPAHQVWFDISTLKEPFRVEGKKTMGYELVEQLGWQYPDAVFYPTGGGVGLIGMWKAFDEMEQLGWIEKGSKRPKMYALQASGCAPVAKAFEENKPASEFFQNAATFAAGLRVPKPYGDAIILDIVRQSGGKALAFTDEQILTSILDWAKHEGIFLSPEGAAATAAYDALLATGELKPTDKVVLFNTGAGLKYTDMTAEAMHLKRPNEKKATLPKSMPVGGIITPQ</sequence>
<keyword evidence="2" id="KW-0663">Pyridoxal phosphate</keyword>
<dbReference type="Gene3D" id="3.40.50.1100">
    <property type="match status" value="2"/>
</dbReference>
<dbReference type="GO" id="GO:0006567">
    <property type="term" value="P:L-threonine catabolic process"/>
    <property type="evidence" value="ECO:0007669"/>
    <property type="project" value="TreeGrafter"/>
</dbReference>
<gene>
    <name evidence="5" type="ORF">HDF09_003647</name>
</gene>
<dbReference type="Proteomes" id="UP000568106">
    <property type="component" value="Unassembled WGS sequence"/>
</dbReference>
<dbReference type="InterPro" id="IPR001926">
    <property type="entry name" value="TrpB-like_PALP"/>
</dbReference>
<dbReference type="EMBL" id="JACHDY010000006">
    <property type="protein sequence ID" value="MBB5318948.1"/>
    <property type="molecule type" value="Genomic_DNA"/>
</dbReference>
<evidence type="ECO:0000313" key="6">
    <source>
        <dbReference type="Proteomes" id="UP000568106"/>
    </source>
</evidence>
<dbReference type="GO" id="GO:0006565">
    <property type="term" value="P:L-serine catabolic process"/>
    <property type="evidence" value="ECO:0007669"/>
    <property type="project" value="TreeGrafter"/>
</dbReference>
<dbReference type="Pfam" id="PF00291">
    <property type="entry name" value="PALP"/>
    <property type="match status" value="1"/>
</dbReference>
<keyword evidence="6" id="KW-1185">Reference proteome</keyword>
<dbReference type="InterPro" id="IPR050147">
    <property type="entry name" value="Ser/Thr_Dehydratase"/>
</dbReference>
<accession>A0A7W8IKW4</accession>
<evidence type="ECO:0000259" key="4">
    <source>
        <dbReference type="Pfam" id="PF00291"/>
    </source>
</evidence>
<dbReference type="GO" id="GO:0004794">
    <property type="term" value="F:threonine deaminase activity"/>
    <property type="evidence" value="ECO:0007669"/>
    <property type="project" value="TreeGrafter"/>
</dbReference>
<dbReference type="GO" id="GO:0009097">
    <property type="term" value="P:isoleucine biosynthetic process"/>
    <property type="evidence" value="ECO:0007669"/>
    <property type="project" value="TreeGrafter"/>
</dbReference>
<evidence type="ECO:0000256" key="3">
    <source>
        <dbReference type="ARBA" id="ARBA00023239"/>
    </source>
</evidence>
<protein>
    <submittedName>
        <fullName evidence="5">Threonine synthase</fullName>
        <ecNumber evidence="5">4.2.3.1</ecNumber>
    </submittedName>
</protein>
<name>A0A7W8IKW4_9BACT</name>
<dbReference type="AlphaFoldDB" id="A0A7W8IKW4"/>
<evidence type="ECO:0000313" key="5">
    <source>
        <dbReference type="EMBL" id="MBB5318948.1"/>
    </source>
</evidence>
<keyword evidence="3 5" id="KW-0456">Lyase</keyword>
<dbReference type="InterPro" id="IPR036052">
    <property type="entry name" value="TrpB-like_PALP_sf"/>
</dbReference>
<dbReference type="EC" id="4.2.3.1" evidence="5"/>
<dbReference type="GO" id="GO:0004795">
    <property type="term" value="F:threonine synthase activity"/>
    <property type="evidence" value="ECO:0007669"/>
    <property type="project" value="UniProtKB-EC"/>
</dbReference>
<evidence type="ECO:0000256" key="2">
    <source>
        <dbReference type="ARBA" id="ARBA00022898"/>
    </source>
</evidence>